<accession>A0A401VU87</accession>
<comment type="caution">
    <text evidence="2">The sequence shown here is derived from an EMBL/GenBank/DDBJ whole genome shotgun (WGS) entry which is preliminary data.</text>
</comment>
<keyword evidence="3" id="KW-1185">Reference proteome</keyword>
<organism evidence="2 3">
    <name type="scientific">Streptomyces paromomycinus</name>
    <name type="common">Streptomyces rimosus subsp. paromomycinus</name>
    <dbReference type="NCBI Taxonomy" id="92743"/>
    <lineage>
        <taxon>Bacteria</taxon>
        <taxon>Bacillati</taxon>
        <taxon>Actinomycetota</taxon>
        <taxon>Actinomycetes</taxon>
        <taxon>Kitasatosporales</taxon>
        <taxon>Streptomycetaceae</taxon>
        <taxon>Streptomyces</taxon>
    </lineage>
</organism>
<protein>
    <submittedName>
        <fullName evidence="2">Uncharacterized protein</fullName>
    </submittedName>
</protein>
<feature type="compositionally biased region" description="Low complexity" evidence="1">
    <location>
        <begin position="7"/>
        <end position="16"/>
    </location>
</feature>
<evidence type="ECO:0000313" key="3">
    <source>
        <dbReference type="Proteomes" id="UP000286746"/>
    </source>
</evidence>
<proteinExistence type="predicted"/>
<name>A0A401VU87_STREY</name>
<feature type="region of interest" description="Disordered" evidence="1">
    <location>
        <begin position="1"/>
        <end position="24"/>
    </location>
</feature>
<dbReference type="Proteomes" id="UP000286746">
    <property type="component" value="Unassembled WGS sequence"/>
</dbReference>
<dbReference type="RefSeq" id="WP_125051048.1">
    <property type="nucleotide sequence ID" value="NZ_BHZD01000001.1"/>
</dbReference>
<reference evidence="2 3" key="1">
    <citation type="submission" date="2018-11" db="EMBL/GenBank/DDBJ databases">
        <title>Whole genome sequence of Streptomyces paromomycinus NBRC 15454(T).</title>
        <authorList>
            <person name="Komaki H."/>
            <person name="Tamura T."/>
        </authorList>
    </citation>
    <scope>NUCLEOTIDE SEQUENCE [LARGE SCALE GENOMIC DNA]</scope>
    <source>
        <strain evidence="2 3">NBRC 15454</strain>
    </source>
</reference>
<dbReference type="AlphaFoldDB" id="A0A401VU87"/>
<evidence type="ECO:0000313" key="2">
    <source>
        <dbReference type="EMBL" id="GCD40636.1"/>
    </source>
</evidence>
<gene>
    <name evidence="2" type="ORF">GKJPGBOP_00289</name>
</gene>
<evidence type="ECO:0000256" key="1">
    <source>
        <dbReference type="SAM" id="MobiDB-lite"/>
    </source>
</evidence>
<dbReference type="EMBL" id="BHZD01000001">
    <property type="protein sequence ID" value="GCD40636.1"/>
    <property type="molecule type" value="Genomic_DNA"/>
</dbReference>
<sequence length="68" mass="7232">MAHAGTEETTGPPNTGDPQHARADREFAAALAARGIEMPPDLAPGVLAGHRSLRTMSRLLREVKISDD</sequence>